<feature type="domain" description="Glycosyl transferase family 51" evidence="19">
    <location>
        <begin position="88"/>
        <end position="262"/>
    </location>
</feature>
<keyword evidence="10" id="KW-0133">Cell shape</keyword>
<dbReference type="SUPFAM" id="SSF53955">
    <property type="entry name" value="Lysozyme-like"/>
    <property type="match status" value="1"/>
</dbReference>
<dbReference type="EMBL" id="LCNU01000011">
    <property type="protein sequence ID" value="KKU64201.1"/>
    <property type="molecule type" value="Genomic_DNA"/>
</dbReference>
<name>A0A0G1S4A5_9BACT</name>
<keyword evidence="12 17" id="KW-0472">Membrane</keyword>
<evidence type="ECO:0000256" key="4">
    <source>
        <dbReference type="ARBA" id="ARBA00022475"/>
    </source>
</evidence>
<proteinExistence type="inferred from homology"/>
<feature type="domain" description="Penicillin-binding protein transpeptidase" evidence="18">
    <location>
        <begin position="349"/>
        <end position="660"/>
    </location>
</feature>
<comment type="catalytic activity">
    <reaction evidence="16">
        <text>[GlcNAc-(1-&gt;4)-Mur2Ac(oyl-L-Ala-gamma-D-Glu-L-Lys-D-Ala-D-Ala)](n)-di-trans,octa-cis-undecaprenyl diphosphate + beta-D-GlcNAc-(1-&gt;4)-Mur2Ac(oyl-L-Ala-gamma-D-Glu-L-Lys-D-Ala-D-Ala)-di-trans,octa-cis-undecaprenyl diphosphate = [GlcNAc-(1-&gt;4)-Mur2Ac(oyl-L-Ala-gamma-D-Glu-L-Lys-D-Ala-D-Ala)](n+1)-di-trans,octa-cis-undecaprenyl diphosphate + di-trans,octa-cis-undecaprenyl diphosphate + H(+)</text>
        <dbReference type="Rhea" id="RHEA:23708"/>
        <dbReference type="Rhea" id="RHEA-COMP:9602"/>
        <dbReference type="Rhea" id="RHEA-COMP:9603"/>
        <dbReference type="ChEBI" id="CHEBI:15378"/>
        <dbReference type="ChEBI" id="CHEBI:58405"/>
        <dbReference type="ChEBI" id="CHEBI:60033"/>
        <dbReference type="ChEBI" id="CHEBI:78435"/>
        <dbReference type="EC" id="2.4.99.28"/>
    </reaction>
</comment>
<evidence type="ECO:0000256" key="16">
    <source>
        <dbReference type="ARBA" id="ARBA00049902"/>
    </source>
</evidence>
<keyword evidence="13" id="KW-0511">Multifunctional enzyme</keyword>
<keyword evidence="9" id="KW-0378">Hydrolase</keyword>
<dbReference type="AlphaFoldDB" id="A0A0G1S4A5"/>
<dbReference type="GO" id="GO:0071555">
    <property type="term" value="P:cell wall organization"/>
    <property type="evidence" value="ECO:0007669"/>
    <property type="project" value="UniProtKB-KW"/>
</dbReference>
<keyword evidence="14" id="KW-0961">Cell wall biogenesis/degradation</keyword>
<dbReference type="InterPro" id="IPR023346">
    <property type="entry name" value="Lysozyme-like_dom_sf"/>
</dbReference>
<evidence type="ECO:0000256" key="8">
    <source>
        <dbReference type="ARBA" id="ARBA00022679"/>
    </source>
</evidence>
<dbReference type="Pfam" id="PF00905">
    <property type="entry name" value="Transpeptidase"/>
    <property type="match status" value="1"/>
</dbReference>
<evidence type="ECO:0000256" key="15">
    <source>
        <dbReference type="ARBA" id="ARBA00034000"/>
    </source>
</evidence>
<evidence type="ECO:0000256" key="3">
    <source>
        <dbReference type="ARBA" id="ARBA00007739"/>
    </source>
</evidence>
<evidence type="ECO:0000256" key="12">
    <source>
        <dbReference type="ARBA" id="ARBA00023136"/>
    </source>
</evidence>
<dbReference type="GO" id="GO:0008955">
    <property type="term" value="F:peptidoglycan glycosyltransferase activity"/>
    <property type="evidence" value="ECO:0007669"/>
    <property type="project" value="UniProtKB-EC"/>
</dbReference>
<dbReference type="InterPro" id="IPR050396">
    <property type="entry name" value="Glycosyltr_51/Transpeptidase"/>
</dbReference>
<gene>
    <name evidence="20" type="ORF">UX86_C0011G0009</name>
</gene>
<evidence type="ECO:0000313" key="20">
    <source>
        <dbReference type="EMBL" id="KKU64201.1"/>
    </source>
</evidence>
<dbReference type="GO" id="GO:0008360">
    <property type="term" value="P:regulation of cell shape"/>
    <property type="evidence" value="ECO:0007669"/>
    <property type="project" value="UniProtKB-KW"/>
</dbReference>
<comment type="subcellular location">
    <subcellularLocation>
        <location evidence="1">Cell membrane</location>
    </subcellularLocation>
</comment>
<dbReference type="GO" id="GO:0030288">
    <property type="term" value="C:outer membrane-bounded periplasmic space"/>
    <property type="evidence" value="ECO:0007669"/>
    <property type="project" value="TreeGrafter"/>
</dbReference>
<keyword evidence="4" id="KW-1003">Cell membrane</keyword>
<keyword evidence="7" id="KW-0328">Glycosyltransferase</keyword>
<keyword evidence="17" id="KW-1133">Transmembrane helix</keyword>
<evidence type="ECO:0000256" key="1">
    <source>
        <dbReference type="ARBA" id="ARBA00004236"/>
    </source>
</evidence>
<keyword evidence="5" id="KW-0121">Carboxypeptidase</keyword>
<evidence type="ECO:0000256" key="2">
    <source>
        <dbReference type="ARBA" id="ARBA00007090"/>
    </source>
</evidence>
<dbReference type="PANTHER" id="PTHR32282">
    <property type="entry name" value="BINDING PROTEIN TRANSPEPTIDASE, PUTATIVE-RELATED"/>
    <property type="match status" value="1"/>
</dbReference>
<feature type="transmembrane region" description="Helical" evidence="17">
    <location>
        <begin position="43"/>
        <end position="63"/>
    </location>
</feature>
<dbReference type="InterPro" id="IPR012338">
    <property type="entry name" value="Beta-lactam/transpept-like"/>
</dbReference>
<dbReference type="FunFam" id="1.10.3810.10:FF:000001">
    <property type="entry name" value="Penicillin-binding protein 1A"/>
    <property type="match status" value="1"/>
</dbReference>
<evidence type="ECO:0000256" key="13">
    <source>
        <dbReference type="ARBA" id="ARBA00023268"/>
    </source>
</evidence>
<dbReference type="GO" id="GO:0009252">
    <property type="term" value="P:peptidoglycan biosynthetic process"/>
    <property type="evidence" value="ECO:0007669"/>
    <property type="project" value="UniProtKB-KW"/>
</dbReference>
<dbReference type="GO" id="GO:0005886">
    <property type="term" value="C:plasma membrane"/>
    <property type="evidence" value="ECO:0007669"/>
    <property type="project" value="UniProtKB-SubCell"/>
</dbReference>
<dbReference type="Pfam" id="PF00912">
    <property type="entry name" value="Transgly"/>
    <property type="match status" value="1"/>
</dbReference>
<evidence type="ECO:0000259" key="18">
    <source>
        <dbReference type="Pfam" id="PF00905"/>
    </source>
</evidence>
<comment type="similarity">
    <text evidence="3">In the N-terminal section; belongs to the glycosyltransferase 51 family.</text>
</comment>
<evidence type="ECO:0000256" key="14">
    <source>
        <dbReference type="ARBA" id="ARBA00023316"/>
    </source>
</evidence>
<dbReference type="GO" id="GO:0008658">
    <property type="term" value="F:penicillin binding"/>
    <property type="evidence" value="ECO:0007669"/>
    <property type="project" value="InterPro"/>
</dbReference>
<dbReference type="InterPro" id="IPR001264">
    <property type="entry name" value="Glyco_trans_51"/>
</dbReference>
<comment type="catalytic activity">
    <reaction evidence="15">
        <text>Preferential cleavage: (Ac)2-L-Lys-D-Ala-|-D-Ala. Also transpeptidation of peptidyl-alanyl moieties that are N-acyl substituents of D-alanine.</text>
        <dbReference type="EC" id="3.4.16.4"/>
    </reaction>
</comment>
<dbReference type="STRING" id="1618364.UX86_C0011G0009"/>
<dbReference type="Proteomes" id="UP000034502">
    <property type="component" value="Unassembled WGS sequence"/>
</dbReference>
<sequence length="785" mass="86064">MASKQHIKTVRERNLARAVKTLKHSKFTFRSLFSSRIPFKYKFFTASFGLLILIIGMSIYLFWGLPNPLNLTRHPSPASTKLLDRHGSLIYEIFADQRRTPIKLGTLPDYVWQTTIAAEDRDFYKHSGFSPRGIGRAFISTFIRRKVQGGSTITQQLVKKALLSDERTLKRKIREFTLSVAVEMLYSKDQILEMYLNQVPYGGTAYGLESAARTYFGISGSELSLAQASLLAGLPAAPTYYSPFGAYPERAVDRQKYVLSQMRDIGYIDSGQYDSALKETLAYTPSSTMLAPHFALYVKDLLVDKYGLEKVEQGGLVVTTSLDLDLQQYAQEVVASETAKLVRENVRNGAALTIHPPSGGILAMVGSRDYFDTGNDGNVNVVLARRQPGSAIKPVNYALGLERRLITPATLLADKPTCFSQVGQKPYCPDNYDNSFHGATQVRFALGNSYNIPAVKTLVINGLTDFINAAPAFGLKTFKDPDQYGPSITLGGGEVTMLDLATAYSVFANAGKRVDTQPLISVRDQSGNTLESIPLKEISQEEYEKAGRFARITIGSKKYLPENPPNTRVVSAGTAFLISHILYDNGARSTTFGSVSQLNIKNHPEVSVKTGTTNDKRDNWTIGYNPDILVSVWVGNNDNSPMSRVASGVTGASPIWNKIMTHTLDGNPQSWPTQPAEVVGISVCSTSGLRVPENPDAACSPRFEYVLSGTQPPYDSGNRRDIHIYKPTQGLATAKQISEEPDQVEMQNHAVVFDALGTMLCVDCAGGGFGQDTIRLDGTGKAIKN</sequence>
<comment type="caution">
    <text evidence="20">The sequence shown here is derived from an EMBL/GenBank/DDBJ whole genome shotgun (WGS) entry which is preliminary data.</text>
</comment>
<protein>
    <submittedName>
        <fullName evidence="20">Uncharacterized protein</fullName>
    </submittedName>
</protein>
<keyword evidence="6" id="KW-0645">Protease</keyword>
<dbReference type="GO" id="GO:0009002">
    <property type="term" value="F:serine-type D-Ala-D-Ala carboxypeptidase activity"/>
    <property type="evidence" value="ECO:0007669"/>
    <property type="project" value="UniProtKB-EC"/>
</dbReference>
<evidence type="ECO:0000256" key="11">
    <source>
        <dbReference type="ARBA" id="ARBA00022984"/>
    </source>
</evidence>
<evidence type="ECO:0000256" key="6">
    <source>
        <dbReference type="ARBA" id="ARBA00022670"/>
    </source>
</evidence>
<dbReference type="Gene3D" id="1.10.3810.10">
    <property type="entry name" value="Biosynthetic peptidoglycan transglycosylase-like"/>
    <property type="match status" value="1"/>
</dbReference>
<accession>A0A0G1S4A5</accession>
<evidence type="ECO:0000256" key="9">
    <source>
        <dbReference type="ARBA" id="ARBA00022801"/>
    </source>
</evidence>
<evidence type="ECO:0000256" key="5">
    <source>
        <dbReference type="ARBA" id="ARBA00022645"/>
    </source>
</evidence>
<keyword evidence="11" id="KW-0573">Peptidoglycan synthesis</keyword>
<evidence type="ECO:0000313" key="21">
    <source>
        <dbReference type="Proteomes" id="UP000034502"/>
    </source>
</evidence>
<dbReference type="GO" id="GO:0006508">
    <property type="term" value="P:proteolysis"/>
    <property type="evidence" value="ECO:0007669"/>
    <property type="project" value="UniProtKB-KW"/>
</dbReference>
<evidence type="ECO:0000259" key="19">
    <source>
        <dbReference type="Pfam" id="PF00912"/>
    </source>
</evidence>
<dbReference type="PANTHER" id="PTHR32282:SF11">
    <property type="entry name" value="PENICILLIN-BINDING PROTEIN 1B"/>
    <property type="match status" value="1"/>
</dbReference>
<keyword evidence="8" id="KW-0808">Transferase</keyword>
<comment type="similarity">
    <text evidence="2">In the C-terminal section; belongs to the transpeptidase family.</text>
</comment>
<dbReference type="InterPro" id="IPR001460">
    <property type="entry name" value="PCN-bd_Tpept"/>
</dbReference>
<evidence type="ECO:0000256" key="7">
    <source>
        <dbReference type="ARBA" id="ARBA00022676"/>
    </source>
</evidence>
<evidence type="ECO:0000256" key="10">
    <source>
        <dbReference type="ARBA" id="ARBA00022960"/>
    </source>
</evidence>
<reference evidence="20 21" key="1">
    <citation type="journal article" date="2015" name="Nature">
        <title>rRNA introns, odd ribosomes, and small enigmatic genomes across a large radiation of phyla.</title>
        <authorList>
            <person name="Brown C.T."/>
            <person name="Hug L.A."/>
            <person name="Thomas B.C."/>
            <person name="Sharon I."/>
            <person name="Castelle C.J."/>
            <person name="Singh A."/>
            <person name="Wilkins M.J."/>
            <person name="Williams K.H."/>
            <person name="Banfield J.F."/>
        </authorList>
    </citation>
    <scope>NUCLEOTIDE SEQUENCE [LARGE SCALE GENOMIC DNA]</scope>
</reference>
<organism evidence="20 21">
    <name type="scientific">Candidatus Amesbacteria bacterium GW2011_GWC1_47_15</name>
    <dbReference type="NCBI Taxonomy" id="1618364"/>
    <lineage>
        <taxon>Bacteria</taxon>
        <taxon>Candidatus Amesiibacteriota</taxon>
    </lineage>
</organism>
<dbReference type="SUPFAM" id="SSF56601">
    <property type="entry name" value="beta-lactamase/transpeptidase-like"/>
    <property type="match status" value="1"/>
</dbReference>
<dbReference type="Gene3D" id="3.40.710.10">
    <property type="entry name" value="DD-peptidase/beta-lactamase superfamily"/>
    <property type="match status" value="1"/>
</dbReference>
<dbReference type="PATRIC" id="fig|1618364.3.peg.395"/>
<keyword evidence="17" id="KW-0812">Transmembrane</keyword>
<dbReference type="InterPro" id="IPR036950">
    <property type="entry name" value="PBP_transglycosylase"/>
</dbReference>
<evidence type="ECO:0000256" key="17">
    <source>
        <dbReference type="SAM" id="Phobius"/>
    </source>
</evidence>